<dbReference type="PANTHER" id="PTHR33116">
    <property type="entry name" value="REVERSE TRANSCRIPTASE ZINC-BINDING DOMAIN-CONTAINING PROTEIN-RELATED-RELATED"/>
    <property type="match status" value="1"/>
</dbReference>
<dbReference type="AlphaFoldDB" id="A0AA38T9G5"/>
<dbReference type="Proteomes" id="UP001172457">
    <property type="component" value="Chromosome 3"/>
</dbReference>
<protein>
    <recommendedName>
        <fullName evidence="4">Reverse transcriptase zinc-binding domain-containing protein</fullName>
    </recommendedName>
</protein>
<evidence type="ECO:0000313" key="2">
    <source>
        <dbReference type="EMBL" id="KAJ9556845.1"/>
    </source>
</evidence>
<gene>
    <name evidence="2" type="ORF">OSB04_011459</name>
</gene>
<organism evidence="2 3">
    <name type="scientific">Centaurea solstitialis</name>
    <name type="common">yellow star-thistle</name>
    <dbReference type="NCBI Taxonomy" id="347529"/>
    <lineage>
        <taxon>Eukaryota</taxon>
        <taxon>Viridiplantae</taxon>
        <taxon>Streptophyta</taxon>
        <taxon>Embryophyta</taxon>
        <taxon>Tracheophyta</taxon>
        <taxon>Spermatophyta</taxon>
        <taxon>Magnoliopsida</taxon>
        <taxon>eudicotyledons</taxon>
        <taxon>Gunneridae</taxon>
        <taxon>Pentapetalae</taxon>
        <taxon>asterids</taxon>
        <taxon>campanulids</taxon>
        <taxon>Asterales</taxon>
        <taxon>Asteraceae</taxon>
        <taxon>Carduoideae</taxon>
        <taxon>Cardueae</taxon>
        <taxon>Centaureinae</taxon>
        <taxon>Centaurea</taxon>
    </lineage>
</organism>
<sequence>MVAIKIVTTTTGSIDRRRLPPQRQQPRRPPSPPMTTAGGKAFATTAYRDHHRLCDPLVPYNIGHGKPVTVLHIILSLFVFTRGDLASVEVLKQALARFRTVSGLEPNVSKSEVFFSNVAQNDRMAIINSLNFAPGTFPIRYLGVPLSSVSLRVADFAPLVNKVKMRIHDWKSKSLSFGGRKQLIVSVLQSMQLYWMTVFTLPSGVVHELESCFRDFLWAQGASSKGKCKIAWETVCKPVASGGLGFKRIGIWNRAFLANHIWDIITRRNSLWVNWIWRFCIGTHSFWEIRPNPKWSWTFLKILLLRPIVRSFFSVQLGSGNGVNAWFDNWLPAGSLSQLISYRRFHNAGCNISTVVRDVITSFNGQWPLEWVTNYPTVFNNPPPLLTDGDDMIRWRDIDGNGVIFSIKQAWRSLIGSNPPLSWTKYRTKREVQLHGFPNTWSVIMKHLSDSWGPTKLIQKLALSGAVYFIWRERNRRIFRDTKLLPIQVFKQVQEQIISRMASWKMDIACG</sequence>
<dbReference type="PANTHER" id="PTHR33116:SF76">
    <property type="entry name" value="DUF4283 DOMAIN-CONTAINING PROTEIN"/>
    <property type="match status" value="1"/>
</dbReference>
<comment type="caution">
    <text evidence="2">The sequence shown here is derived from an EMBL/GenBank/DDBJ whole genome shotgun (WGS) entry which is preliminary data.</text>
</comment>
<feature type="region of interest" description="Disordered" evidence="1">
    <location>
        <begin position="9"/>
        <end position="39"/>
    </location>
</feature>
<evidence type="ECO:0008006" key="4">
    <source>
        <dbReference type="Google" id="ProtNLM"/>
    </source>
</evidence>
<evidence type="ECO:0000313" key="3">
    <source>
        <dbReference type="Proteomes" id="UP001172457"/>
    </source>
</evidence>
<keyword evidence="3" id="KW-1185">Reference proteome</keyword>
<accession>A0AA38T9G5</accession>
<reference evidence="2" key="1">
    <citation type="submission" date="2023-03" db="EMBL/GenBank/DDBJ databases">
        <title>Chromosome-scale reference genome and RAD-based genetic map of yellow starthistle (Centaurea solstitialis) reveal putative structural variation and QTLs associated with invader traits.</title>
        <authorList>
            <person name="Reatini B."/>
            <person name="Cang F.A."/>
            <person name="Jiang Q."/>
            <person name="Mckibben M.T.W."/>
            <person name="Barker M.S."/>
            <person name="Rieseberg L.H."/>
            <person name="Dlugosch K.M."/>
        </authorList>
    </citation>
    <scope>NUCLEOTIDE SEQUENCE</scope>
    <source>
        <strain evidence="2">CAN-66</strain>
        <tissue evidence="2">Leaf</tissue>
    </source>
</reference>
<dbReference type="EMBL" id="JARYMX010000003">
    <property type="protein sequence ID" value="KAJ9556845.1"/>
    <property type="molecule type" value="Genomic_DNA"/>
</dbReference>
<name>A0AA38T9G5_9ASTR</name>
<proteinExistence type="predicted"/>
<evidence type="ECO:0000256" key="1">
    <source>
        <dbReference type="SAM" id="MobiDB-lite"/>
    </source>
</evidence>